<evidence type="ECO:0000313" key="3">
    <source>
        <dbReference type="Proteomes" id="UP001152622"/>
    </source>
</evidence>
<reference evidence="2" key="1">
    <citation type="journal article" date="2023" name="Science">
        <title>Genome structures resolve the early diversification of teleost fishes.</title>
        <authorList>
            <person name="Parey E."/>
            <person name="Louis A."/>
            <person name="Montfort J."/>
            <person name="Bouchez O."/>
            <person name="Roques C."/>
            <person name="Iampietro C."/>
            <person name="Lluch J."/>
            <person name="Castinel A."/>
            <person name="Donnadieu C."/>
            <person name="Desvignes T."/>
            <person name="Floi Bucao C."/>
            <person name="Jouanno E."/>
            <person name="Wen M."/>
            <person name="Mejri S."/>
            <person name="Dirks R."/>
            <person name="Jansen H."/>
            <person name="Henkel C."/>
            <person name="Chen W.J."/>
            <person name="Zahm M."/>
            <person name="Cabau C."/>
            <person name="Klopp C."/>
            <person name="Thompson A.W."/>
            <person name="Robinson-Rechavi M."/>
            <person name="Braasch I."/>
            <person name="Lecointre G."/>
            <person name="Bobe J."/>
            <person name="Postlethwait J.H."/>
            <person name="Berthelot C."/>
            <person name="Roest Crollius H."/>
            <person name="Guiguen Y."/>
        </authorList>
    </citation>
    <scope>NUCLEOTIDE SEQUENCE</scope>
    <source>
        <strain evidence="2">WJC10195</strain>
    </source>
</reference>
<gene>
    <name evidence="2" type="ORF">SKAU_G00098790</name>
</gene>
<evidence type="ECO:0000313" key="2">
    <source>
        <dbReference type="EMBL" id="KAJ8369851.1"/>
    </source>
</evidence>
<comment type="caution">
    <text evidence="2">The sequence shown here is derived from an EMBL/GenBank/DDBJ whole genome shotgun (WGS) entry which is preliminary data.</text>
</comment>
<dbReference type="Proteomes" id="UP001152622">
    <property type="component" value="Chromosome 3"/>
</dbReference>
<keyword evidence="3" id="KW-1185">Reference proteome</keyword>
<feature type="region of interest" description="Disordered" evidence="1">
    <location>
        <begin position="94"/>
        <end position="125"/>
    </location>
</feature>
<organism evidence="2 3">
    <name type="scientific">Synaphobranchus kaupii</name>
    <name type="common">Kaup's arrowtooth eel</name>
    <dbReference type="NCBI Taxonomy" id="118154"/>
    <lineage>
        <taxon>Eukaryota</taxon>
        <taxon>Metazoa</taxon>
        <taxon>Chordata</taxon>
        <taxon>Craniata</taxon>
        <taxon>Vertebrata</taxon>
        <taxon>Euteleostomi</taxon>
        <taxon>Actinopterygii</taxon>
        <taxon>Neopterygii</taxon>
        <taxon>Teleostei</taxon>
        <taxon>Anguilliformes</taxon>
        <taxon>Synaphobranchidae</taxon>
        <taxon>Synaphobranchus</taxon>
    </lineage>
</organism>
<name>A0A9Q1FY55_SYNKA</name>
<evidence type="ECO:0000256" key="1">
    <source>
        <dbReference type="SAM" id="MobiDB-lite"/>
    </source>
</evidence>
<sequence>MCGFRIAWADSERLGRRDLGTSDGFQAAAASTNVNGVDRGKWAGPFRSLAEQAQHCRGFIPGRKDFTGERTSLVKKTLVKMRAGQKERRTLRKIGMDDSSFGRPGNLPSTRSRHVTFQKSPPYFT</sequence>
<dbReference type="EMBL" id="JAINUF010000003">
    <property type="protein sequence ID" value="KAJ8369851.1"/>
    <property type="molecule type" value="Genomic_DNA"/>
</dbReference>
<accession>A0A9Q1FY55</accession>
<dbReference type="AlphaFoldDB" id="A0A9Q1FY55"/>
<protein>
    <submittedName>
        <fullName evidence="2">Uncharacterized protein</fullName>
    </submittedName>
</protein>
<proteinExistence type="predicted"/>